<accession>A0A6L6IHU9</accession>
<dbReference type="Pfam" id="PF13673">
    <property type="entry name" value="Acetyltransf_10"/>
    <property type="match status" value="1"/>
</dbReference>
<sequence length="146" mass="16951">MIRKSRSSDTAAVLALWLESTIYGHPFIPQRYWRESEEVVRDTYLPAAQTWLYEEDDRLLGFASVIDARFLGALFVAPLALRSGVGTALVQHTQRRFSTLSLEVYQKNRTAVHFYHARGFQIEDAAWQEETRQPTWIMCWQADQTP</sequence>
<dbReference type="PROSITE" id="PS51186">
    <property type="entry name" value="GNAT"/>
    <property type="match status" value="1"/>
</dbReference>
<dbReference type="AlphaFoldDB" id="A0A6L6IHU9"/>
<evidence type="ECO:0000259" key="3">
    <source>
        <dbReference type="PROSITE" id="PS51186"/>
    </source>
</evidence>
<dbReference type="SUPFAM" id="SSF55729">
    <property type="entry name" value="Acyl-CoA N-acyltransferases (Nat)"/>
    <property type="match status" value="1"/>
</dbReference>
<dbReference type="PANTHER" id="PTHR43800:SF1">
    <property type="entry name" value="PEPTIDYL-LYSINE N-ACETYLTRANSFERASE YJAB"/>
    <property type="match status" value="1"/>
</dbReference>
<dbReference type="InterPro" id="IPR016181">
    <property type="entry name" value="Acyl_CoA_acyltransferase"/>
</dbReference>
<dbReference type="GO" id="GO:0016747">
    <property type="term" value="F:acyltransferase activity, transferring groups other than amino-acyl groups"/>
    <property type="evidence" value="ECO:0007669"/>
    <property type="project" value="InterPro"/>
</dbReference>
<proteinExistence type="predicted"/>
<dbReference type="Gene3D" id="3.40.630.30">
    <property type="match status" value="1"/>
</dbReference>
<keyword evidence="5" id="KW-1185">Reference proteome</keyword>
<dbReference type="EMBL" id="WMJZ01000004">
    <property type="protein sequence ID" value="MTH45477.1"/>
    <property type="molecule type" value="Genomic_DNA"/>
</dbReference>
<evidence type="ECO:0000256" key="2">
    <source>
        <dbReference type="ARBA" id="ARBA00023315"/>
    </source>
</evidence>
<keyword evidence="1 4" id="KW-0808">Transferase</keyword>
<dbReference type="PANTHER" id="PTHR43800">
    <property type="entry name" value="PEPTIDYL-LYSINE N-ACETYLTRANSFERASE YJAB"/>
    <property type="match status" value="1"/>
</dbReference>
<evidence type="ECO:0000313" key="4">
    <source>
        <dbReference type="EMBL" id="MTH45477.1"/>
    </source>
</evidence>
<keyword evidence="2 4" id="KW-0012">Acyltransferase</keyword>
<reference evidence="4 5" key="1">
    <citation type="submission" date="2019-11" db="EMBL/GenBank/DDBJ databases">
        <title>Escherichia alba sp. nov. isolated from the gut of plastic-eating superworms Zophobas atratus.</title>
        <authorList>
            <person name="Yang Y."/>
        </authorList>
    </citation>
    <scope>NUCLEOTIDE SEQUENCE [LARGE SCALE GENOMIC DNA]</scope>
    <source>
        <strain evidence="5">BIT-B35</strain>
    </source>
</reference>
<name>A0A6L6IHU9_9ENTR</name>
<dbReference type="Proteomes" id="UP000477739">
    <property type="component" value="Unassembled WGS sequence"/>
</dbReference>
<protein>
    <submittedName>
        <fullName evidence="4">N-acetyltransferase</fullName>
        <ecNumber evidence="4">2.3.1.-</ecNumber>
    </submittedName>
</protein>
<dbReference type="InterPro" id="IPR000182">
    <property type="entry name" value="GNAT_dom"/>
</dbReference>
<organism evidence="4 5">
    <name type="scientific">Intestinirhabdus alba</name>
    <dbReference type="NCBI Taxonomy" id="2899544"/>
    <lineage>
        <taxon>Bacteria</taxon>
        <taxon>Pseudomonadati</taxon>
        <taxon>Pseudomonadota</taxon>
        <taxon>Gammaproteobacteria</taxon>
        <taxon>Enterobacterales</taxon>
        <taxon>Enterobacteriaceae</taxon>
        <taxon>Intestinirhabdus</taxon>
    </lineage>
</organism>
<dbReference type="RefSeq" id="WP_167519369.1">
    <property type="nucleotide sequence ID" value="NZ_WMJZ01000004.1"/>
</dbReference>
<dbReference type="EC" id="2.3.1.-" evidence="4"/>
<evidence type="ECO:0000313" key="5">
    <source>
        <dbReference type="Proteomes" id="UP000477739"/>
    </source>
</evidence>
<dbReference type="CDD" id="cd04301">
    <property type="entry name" value="NAT_SF"/>
    <property type="match status" value="1"/>
</dbReference>
<gene>
    <name evidence="4" type="ORF">GJV78_04210</name>
</gene>
<comment type="caution">
    <text evidence="4">The sequence shown here is derived from an EMBL/GenBank/DDBJ whole genome shotgun (WGS) entry which is preliminary data.</text>
</comment>
<evidence type="ECO:0000256" key="1">
    <source>
        <dbReference type="ARBA" id="ARBA00022679"/>
    </source>
</evidence>
<feature type="domain" description="N-acetyltransferase" evidence="3">
    <location>
        <begin position="1"/>
        <end position="143"/>
    </location>
</feature>
<dbReference type="NCBIfam" id="NF007853">
    <property type="entry name" value="PRK10562.1"/>
    <property type="match status" value="1"/>
</dbReference>